<reference evidence="1 2" key="1">
    <citation type="submission" date="2020-07" db="EMBL/GenBank/DDBJ databases">
        <title>Genomic Encyclopedia of Type Strains, Phase IV (KMG-IV): sequencing the most valuable type-strain genomes for metagenomic binning, comparative biology and taxonomic classification.</title>
        <authorList>
            <person name="Goeker M."/>
        </authorList>
    </citation>
    <scope>NUCLEOTIDE SEQUENCE [LARGE SCALE GENOMIC DNA]</scope>
    <source>
        <strain evidence="1 2">DSM 45533</strain>
    </source>
</reference>
<evidence type="ECO:0000313" key="1">
    <source>
        <dbReference type="EMBL" id="MBA2896204.1"/>
    </source>
</evidence>
<dbReference type="EMBL" id="JACDUR010000008">
    <property type="protein sequence ID" value="MBA2896204.1"/>
    <property type="molecule type" value="Genomic_DNA"/>
</dbReference>
<dbReference type="RefSeq" id="WP_246380018.1">
    <property type="nucleotide sequence ID" value="NZ_BAABAM010000007.1"/>
</dbReference>
<name>A0A7W0CS56_9ACTN</name>
<proteinExistence type="predicted"/>
<comment type="caution">
    <text evidence="1">The sequence shown here is derived from an EMBL/GenBank/DDBJ whole genome shotgun (WGS) entry which is preliminary data.</text>
</comment>
<evidence type="ECO:0000313" key="2">
    <source>
        <dbReference type="Proteomes" id="UP000530928"/>
    </source>
</evidence>
<protein>
    <submittedName>
        <fullName evidence="1">Uncharacterized protein</fullName>
    </submittedName>
</protein>
<organism evidence="1 2">
    <name type="scientific">Nonomuraea soli</name>
    <dbReference type="NCBI Taxonomy" id="1032476"/>
    <lineage>
        <taxon>Bacteria</taxon>
        <taxon>Bacillati</taxon>
        <taxon>Actinomycetota</taxon>
        <taxon>Actinomycetes</taxon>
        <taxon>Streptosporangiales</taxon>
        <taxon>Streptosporangiaceae</taxon>
        <taxon>Nonomuraea</taxon>
    </lineage>
</organism>
<dbReference type="Proteomes" id="UP000530928">
    <property type="component" value="Unassembled WGS sequence"/>
</dbReference>
<keyword evidence="2" id="KW-1185">Reference proteome</keyword>
<accession>A0A7W0CS56</accession>
<sequence length="172" mass="18818">MHVITRRSGAFLGDEAYGCECGQSLADRMTAEVHAAESRLCTVCLGGKQEEIAPGLLRGCSSCAGTGRRREQIHWQLAHAEAEQVITVGLVRTVIAGFDGPFHLSEIADAVRGGLSLQVGRLPVGPRVRDVLLQLQQWGEIVMVSAPDELIDDVPTFLYNDPRWQRVRTLGR</sequence>
<dbReference type="AlphaFoldDB" id="A0A7W0CS56"/>
<gene>
    <name evidence="1" type="ORF">HNR30_007595</name>
</gene>